<dbReference type="SUPFAM" id="SSF56281">
    <property type="entry name" value="Metallo-hydrolase/oxidoreductase"/>
    <property type="match status" value="1"/>
</dbReference>
<dbReference type="Gene3D" id="3.60.15.10">
    <property type="entry name" value="Ribonuclease Z/Hydroxyacylglutathione hydrolase-like"/>
    <property type="match status" value="1"/>
</dbReference>
<proteinExistence type="predicted"/>
<evidence type="ECO:0008006" key="3">
    <source>
        <dbReference type="Google" id="ProtNLM"/>
    </source>
</evidence>
<evidence type="ECO:0000313" key="1">
    <source>
        <dbReference type="EMBL" id="PIR03320.1"/>
    </source>
</evidence>
<dbReference type="EMBL" id="PCWM01000019">
    <property type="protein sequence ID" value="PIR03320.1"/>
    <property type="molecule type" value="Genomic_DNA"/>
</dbReference>
<dbReference type="InterPro" id="IPR036866">
    <property type="entry name" value="RibonucZ/Hydroxyglut_hydro"/>
</dbReference>
<dbReference type="Pfam" id="PF13483">
    <property type="entry name" value="Lactamase_B_3"/>
    <property type="match status" value="1"/>
</dbReference>
<comment type="caution">
    <text evidence="1">The sequence shown here is derived from an EMBL/GenBank/DDBJ whole genome shotgun (WGS) entry which is preliminary data.</text>
</comment>
<accession>A0A2H0N357</accession>
<dbReference type="AlphaFoldDB" id="A0A2H0N357"/>
<name>A0A2H0N357_9BACT</name>
<dbReference type="Proteomes" id="UP000229782">
    <property type="component" value="Unassembled WGS sequence"/>
</dbReference>
<sequence>MHISWLGTSAIKIQTKPMNDDVIVVIDPYKPAKGTFPRSLVAHIGLYTRGQAESITLSGDPFILSTPGECETRGVLVTAVQGHEPDQVFFRVDSEYLSVGHLGNATKELTNKQLEVLGDVDVLIVPVGGAGCYTPEQAGKAVNVVEPRIIIPIWYTSDNDSTASPVSAFLKEFSAKDIVEEAKTIIKKKDLPQEDTRVIVLTKE</sequence>
<dbReference type="PANTHER" id="PTHR39189">
    <property type="entry name" value="UPF0173 METAL-DEPENDENT HYDROLASE YTKL"/>
    <property type="match status" value="1"/>
</dbReference>
<protein>
    <recommendedName>
        <fullName evidence="3">Lactamase</fullName>
    </recommendedName>
</protein>
<organism evidence="1 2">
    <name type="scientific">Candidatus Magasanikbacteria bacterium CG11_big_fil_rev_8_21_14_0_20_43_7</name>
    <dbReference type="NCBI Taxonomy" id="1974654"/>
    <lineage>
        <taxon>Bacteria</taxon>
        <taxon>Candidatus Magasanikiibacteriota</taxon>
    </lineage>
</organism>
<gene>
    <name evidence="1" type="ORF">COV60_00995</name>
</gene>
<dbReference type="PANTHER" id="PTHR39189:SF1">
    <property type="entry name" value="UPF0173 METAL-DEPENDENT HYDROLASE YTKL"/>
    <property type="match status" value="1"/>
</dbReference>
<reference evidence="1 2" key="1">
    <citation type="submission" date="2017-09" db="EMBL/GenBank/DDBJ databases">
        <title>Depth-based differentiation of microbial function through sediment-hosted aquifers and enrichment of novel symbionts in the deep terrestrial subsurface.</title>
        <authorList>
            <person name="Probst A.J."/>
            <person name="Ladd B."/>
            <person name="Jarett J.K."/>
            <person name="Geller-Mcgrath D.E."/>
            <person name="Sieber C.M."/>
            <person name="Emerson J.B."/>
            <person name="Anantharaman K."/>
            <person name="Thomas B.C."/>
            <person name="Malmstrom R."/>
            <person name="Stieglmeier M."/>
            <person name="Klingl A."/>
            <person name="Woyke T."/>
            <person name="Ryan C.M."/>
            <person name="Banfield J.F."/>
        </authorList>
    </citation>
    <scope>NUCLEOTIDE SEQUENCE [LARGE SCALE GENOMIC DNA]</scope>
    <source>
        <strain evidence="1">CG11_big_fil_rev_8_21_14_0_20_43_7</strain>
    </source>
</reference>
<evidence type="ECO:0000313" key="2">
    <source>
        <dbReference type="Proteomes" id="UP000229782"/>
    </source>
</evidence>